<dbReference type="Proteomes" id="UP000655751">
    <property type="component" value="Unassembled WGS sequence"/>
</dbReference>
<dbReference type="InterPro" id="IPR036291">
    <property type="entry name" value="NAD(P)-bd_dom_sf"/>
</dbReference>
<dbReference type="InterPro" id="IPR008927">
    <property type="entry name" value="6-PGluconate_DH-like_C_sf"/>
</dbReference>
<dbReference type="SUPFAM" id="SSF48179">
    <property type="entry name" value="6-phosphogluconate dehydrogenase C-terminal domain-like"/>
    <property type="match status" value="1"/>
</dbReference>
<keyword evidence="6" id="KW-1185">Reference proteome</keyword>
<evidence type="ECO:0000313" key="6">
    <source>
        <dbReference type="Proteomes" id="UP000655751"/>
    </source>
</evidence>
<dbReference type="InterPro" id="IPR006183">
    <property type="entry name" value="Pgluconate_DH"/>
</dbReference>
<feature type="domain" description="6-phosphogluconate dehydrogenase C-terminal" evidence="4">
    <location>
        <begin position="187"/>
        <end position="339"/>
    </location>
</feature>
<dbReference type="Gene3D" id="1.10.1040.10">
    <property type="entry name" value="N-(1-d-carboxylethyl)-l-norvaline Dehydrogenase, domain 2"/>
    <property type="match status" value="1"/>
</dbReference>
<dbReference type="NCBIfam" id="TIGR00872">
    <property type="entry name" value="gnd_rel"/>
    <property type="match status" value="1"/>
</dbReference>
<accession>A0A931N4X2</accession>
<dbReference type="InterPro" id="IPR004849">
    <property type="entry name" value="6DGDH_YqeC"/>
</dbReference>
<dbReference type="Gene3D" id="3.40.50.720">
    <property type="entry name" value="NAD(P)-binding Rossmann-like Domain"/>
    <property type="match status" value="1"/>
</dbReference>
<reference evidence="5" key="1">
    <citation type="submission" date="2020-11" db="EMBL/GenBank/DDBJ databases">
        <title>Nocardia NEAU-351.nov., a novel actinomycete isolated from the cow dung.</title>
        <authorList>
            <person name="Zhang X."/>
        </authorList>
    </citation>
    <scope>NUCLEOTIDE SEQUENCE</scope>
    <source>
        <strain evidence="5">NEAU-351</strain>
    </source>
</reference>
<name>A0A931N4X2_9NOCA</name>
<keyword evidence="2" id="KW-0560">Oxidoreductase</keyword>
<dbReference type="InterPro" id="IPR006115">
    <property type="entry name" value="6PGDH_NADP-bd"/>
</dbReference>
<organism evidence="5 6">
    <name type="scientific">Nocardia bovistercoris</name>
    <dbReference type="NCBI Taxonomy" id="2785916"/>
    <lineage>
        <taxon>Bacteria</taxon>
        <taxon>Bacillati</taxon>
        <taxon>Actinomycetota</taxon>
        <taxon>Actinomycetes</taxon>
        <taxon>Mycobacteriales</taxon>
        <taxon>Nocardiaceae</taxon>
        <taxon>Nocardia</taxon>
    </lineage>
</organism>
<dbReference type="GO" id="GO:0004616">
    <property type="term" value="F:phosphogluconate dehydrogenase (decarboxylating) activity"/>
    <property type="evidence" value="ECO:0007669"/>
    <property type="project" value="InterPro"/>
</dbReference>
<evidence type="ECO:0000256" key="2">
    <source>
        <dbReference type="ARBA" id="ARBA00023002"/>
    </source>
</evidence>
<dbReference type="GO" id="GO:0019521">
    <property type="term" value="P:D-gluconate metabolic process"/>
    <property type="evidence" value="ECO:0007669"/>
    <property type="project" value="UniProtKB-KW"/>
</dbReference>
<dbReference type="GO" id="GO:0050661">
    <property type="term" value="F:NADP binding"/>
    <property type="evidence" value="ECO:0007669"/>
    <property type="project" value="InterPro"/>
</dbReference>
<evidence type="ECO:0000259" key="4">
    <source>
        <dbReference type="SMART" id="SM01350"/>
    </source>
</evidence>
<comment type="similarity">
    <text evidence="1">Belongs to the 6-phosphogluconate dehydrogenase family.</text>
</comment>
<dbReference type="Pfam" id="PF00393">
    <property type="entry name" value="6PGD"/>
    <property type="match status" value="1"/>
</dbReference>
<gene>
    <name evidence="5" type="primary">gnd</name>
    <name evidence="5" type="ORF">IT779_20835</name>
</gene>
<dbReference type="GO" id="GO:0006098">
    <property type="term" value="P:pentose-phosphate shunt"/>
    <property type="evidence" value="ECO:0007669"/>
    <property type="project" value="InterPro"/>
</dbReference>
<comment type="caution">
    <text evidence="5">The sequence shown here is derived from an EMBL/GenBank/DDBJ whole genome shotgun (WGS) entry which is preliminary data.</text>
</comment>
<dbReference type="NCBIfam" id="NF007161">
    <property type="entry name" value="PRK09599.1"/>
    <property type="match status" value="1"/>
</dbReference>
<dbReference type="RefSeq" id="WP_196151032.1">
    <property type="nucleotide sequence ID" value="NZ_JADMLG010000008.1"/>
</dbReference>
<protein>
    <submittedName>
        <fullName evidence="5">Decarboxylating 6-phosphogluconate dehydrogenase</fullName>
    </submittedName>
</protein>
<dbReference type="InterPro" id="IPR013328">
    <property type="entry name" value="6PGD_dom2"/>
</dbReference>
<dbReference type="SMART" id="SM01350">
    <property type="entry name" value="6PGD"/>
    <property type="match status" value="1"/>
</dbReference>
<dbReference type="EMBL" id="JADMLG010000008">
    <property type="protein sequence ID" value="MBH0778731.1"/>
    <property type="molecule type" value="Genomic_DNA"/>
</dbReference>
<dbReference type="PANTHER" id="PTHR11811">
    <property type="entry name" value="6-PHOSPHOGLUCONATE DEHYDROGENASE"/>
    <property type="match status" value="1"/>
</dbReference>
<dbReference type="SUPFAM" id="SSF51735">
    <property type="entry name" value="NAD(P)-binding Rossmann-fold domains"/>
    <property type="match status" value="1"/>
</dbReference>
<evidence type="ECO:0000256" key="3">
    <source>
        <dbReference type="ARBA" id="ARBA00023064"/>
    </source>
</evidence>
<sequence length="342" mass="36316">MQLGMIGLGRMGANIVRRIVREGHTCVGYELQADAIDRLRDELGDSFTGTTDLAEFVARLTPPRAVWVMIPAGATGAVVEQVAALLEPGDIVIDGGNSRYHEDIARSAALAPKGIHYVDIGTSGGVYGLERGFCLMIGGEREPVEHLDPLLKSIAPGIGAAERTPGRTGAPSTAEQGYLHCGPAGAGHFVKMVHNGIEYGAMSAYAEGLNILHRANAGAARAGEFSAELTPLEHPEYYRYDLDIPEVAEVWRRGSVVASWLLDLTAAELYADPNLDSFDGRVSDSGEGRWTLDAAVDTGVPAPVLAAALFGRFSSRDGALYADKMLSAMRKAFGGHDELPEA</sequence>
<dbReference type="AlphaFoldDB" id="A0A931N4X2"/>
<evidence type="ECO:0000313" key="5">
    <source>
        <dbReference type="EMBL" id="MBH0778731.1"/>
    </source>
</evidence>
<evidence type="ECO:0000256" key="1">
    <source>
        <dbReference type="ARBA" id="ARBA00008419"/>
    </source>
</evidence>
<dbReference type="InterPro" id="IPR006114">
    <property type="entry name" value="6PGDH_C"/>
</dbReference>
<dbReference type="Pfam" id="PF03446">
    <property type="entry name" value="NAD_binding_2"/>
    <property type="match status" value="1"/>
</dbReference>
<dbReference type="PRINTS" id="PR00076">
    <property type="entry name" value="6PGDHDRGNASE"/>
</dbReference>
<keyword evidence="3" id="KW-0311">Gluconate utilization</keyword>
<proteinExistence type="inferred from homology"/>